<keyword evidence="1" id="KW-0175">Coiled coil</keyword>
<gene>
    <name evidence="2" type="ORF">TRIADDRAFT_60837</name>
</gene>
<evidence type="ECO:0000313" key="3">
    <source>
        <dbReference type="Proteomes" id="UP000009022"/>
    </source>
</evidence>
<organism evidence="2 3">
    <name type="scientific">Trichoplax adhaerens</name>
    <name type="common">Trichoplax reptans</name>
    <dbReference type="NCBI Taxonomy" id="10228"/>
    <lineage>
        <taxon>Eukaryota</taxon>
        <taxon>Metazoa</taxon>
        <taxon>Placozoa</taxon>
        <taxon>Uniplacotomia</taxon>
        <taxon>Trichoplacea</taxon>
        <taxon>Trichoplacidae</taxon>
        <taxon>Trichoplax</taxon>
    </lineage>
</organism>
<dbReference type="SUPFAM" id="SSF88874">
    <property type="entry name" value="Receptor-binding domain of short tail fibre protein gp12"/>
    <property type="match status" value="1"/>
</dbReference>
<feature type="coiled-coil region" evidence="1">
    <location>
        <begin position="353"/>
        <end position="380"/>
    </location>
</feature>
<dbReference type="EMBL" id="DS985258">
    <property type="protein sequence ID" value="EDV20613.1"/>
    <property type="molecule type" value="Genomic_DNA"/>
</dbReference>
<dbReference type="KEGG" id="tad:TRIADDRAFT_60837"/>
<keyword evidence="3" id="KW-1185">Reference proteome</keyword>
<evidence type="ECO:0000313" key="2">
    <source>
        <dbReference type="EMBL" id="EDV20613.1"/>
    </source>
</evidence>
<protein>
    <submittedName>
        <fullName evidence="2">Uncharacterized protein</fullName>
    </submittedName>
</protein>
<dbReference type="CTD" id="6758085"/>
<dbReference type="AlphaFoldDB" id="B3S9A8"/>
<reference evidence="2 3" key="1">
    <citation type="journal article" date="2008" name="Nature">
        <title>The Trichoplax genome and the nature of placozoans.</title>
        <authorList>
            <person name="Srivastava M."/>
            <person name="Begovic E."/>
            <person name="Chapman J."/>
            <person name="Putnam N.H."/>
            <person name="Hellsten U."/>
            <person name="Kawashima T."/>
            <person name="Kuo A."/>
            <person name="Mitros T."/>
            <person name="Salamov A."/>
            <person name="Carpenter M.L."/>
            <person name="Signorovitch A.Y."/>
            <person name="Moreno M.A."/>
            <person name="Kamm K."/>
            <person name="Grimwood J."/>
            <person name="Schmutz J."/>
            <person name="Shapiro H."/>
            <person name="Grigoriev I.V."/>
            <person name="Buss L.W."/>
            <person name="Schierwater B."/>
            <person name="Dellaporta S.L."/>
            <person name="Rokhsar D.S."/>
        </authorList>
    </citation>
    <scope>NUCLEOTIDE SEQUENCE [LARGE SCALE GENOMIC DNA]</scope>
    <source>
        <strain evidence="2 3">Grell-BS-1999</strain>
    </source>
</reference>
<name>B3S9A8_TRIAD</name>
<sequence length="381" mass="42076">MSLCIKGIASELAQENTSMMRSLDLVHEGWQNPSTVSNNELIPGSRLIKKYNGTIELLPKTPGEIIGEQIVRPVLDATLSVAKSTLNILTQGFNLLDRGMSKMFQILPAAQATDVGQIAYFEGSCPEGWKKYVQAEGRFVIAAGSFRGRSYDGRVESASYSTGQKGGEIKHRSTINEMPHHKHDFRVNKNGAIGEGVLLGNTPNEGPGYSGGGYYHLGISSARMRYAGGNRPHNNMPPYIALQACQKIKDIELSGYAQSSDLTTTAQQTQSTLAVLKKTIESHQRSSNATVLAVSSRVAKLQKDLESCKRNVTWITANLKQAQSKDSLQTEMISFRDRFSLLDDQVKSNRKFSDTLLSVIDQLKSEIAALKRTSEYERRRR</sequence>
<dbReference type="Proteomes" id="UP000009022">
    <property type="component" value="Unassembled WGS sequence"/>
</dbReference>
<dbReference type="HOGENOM" id="CLU_726332_0_0_1"/>
<dbReference type="GeneID" id="6758085"/>
<evidence type="ECO:0000256" key="1">
    <source>
        <dbReference type="SAM" id="Coils"/>
    </source>
</evidence>
<proteinExistence type="predicted"/>
<dbReference type="RefSeq" id="XP_002116813.1">
    <property type="nucleotide sequence ID" value="XM_002116777.1"/>
</dbReference>
<dbReference type="InParanoid" id="B3S9A8"/>
<accession>B3S9A8</accession>